<keyword evidence="5 8" id="KW-1133">Transmembrane helix</keyword>
<dbReference type="InterPro" id="IPR003010">
    <property type="entry name" value="C-N_Hydrolase"/>
</dbReference>
<proteinExistence type="predicted"/>
<evidence type="ECO:0000256" key="2">
    <source>
        <dbReference type="ARBA" id="ARBA00022475"/>
    </source>
</evidence>
<dbReference type="GO" id="GO:0042158">
    <property type="term" value="P:lipoprotein biosynthetic process"/>
    <property type="evidence" value="ECO:0007669"/>
    <property type="project" value="InterPro"/>
</dbReference>
<dbReference type="KEGG" id="cohn:KCTCHS21_27220"/>
<dbReference type="PROSITE" id="PS50263">
    <property type="entry name" value="CN_HYDROLASE"/>
    <property type="match status" value="1"/>
</dbReference>
<name>A0A3T1D5D2_9BACL</name>
<evidence type="ECO:0000256" key="5">
    <source>
        <dbReference type="ARBA" id="ARBA00022989"/>
    </source>
</evidence>
<evidence type="ECO:0000313" key="10">
    <source>
        <dbReference type="EMBL" id="BBI33323.1"/>
    </source>
</evidence>
<accession>A0A3T1D5D2</accession>
<keyword evidence="2" id="KW-1003">Cell membrane</keyword>
<evidence type="ECO:0000313" key="11">
    <source>
        <dbReference type="Proteomes" id="UP000289856"/>
    </source>
</evidence>
<evidence type="ECO:0000256" key="3">
    <source>
        <dbReference type="ARBA" id="ARBA00022679"/>
    </source>
</evidence>
<dbReference type="Pfam" id="PF00795">
    <property type="entry name" value="CN_hydrolase"/>
    <property type="match status" value="1"/>
</dbReference>
<dbReference type="Proteomes" id="UP000289856">
    <property type="component" value="Chromosome"/>
</dbReference>
<dbReference type="GO" id="GO:0005886">
    <property type="term" value="C:plasma membrane"/>
    <property type="evidence" value="ECO:0007669"/>
    <property type="project" value="UniProtKB-SubCell"/>
</dbReference>
<dbReference type="Gene3D" id="3.60.110.10">
    <property type="entry name" value="Carbon-nitrogen hydrolase"/>
    <property type="match status" value="1"/>
</dbReference>
<dbReference type="PANTHER" id="PTHR38686:SF1">
    <property type="entry name" value="APOLIPOPROTEIN N-ACYLTRANSFERASE"/>
    <property type="match status" value="1"/>
</dbReference>
<protein>
    <recommendedName>
        <fullName evidence="9">CN hydrolase domain-containing protein</fullName>
    </recommendedName>
</protein>
<dbReference type="SUPFAM" id="SSF56317">
    <property type="entry name" value="Carbon-nitrogen hydrolase"/>
    <property type="match status" value="1"/>
</dbReference>
<dbReference type="EMBL" id="AP019400">
    <property type="protein sequence ID" value="BBI33323.1"/>
    <property type="molecule type" value="Genomic_DNA"/>
</dbReference>
<evidence type="ECO:0000256" key="1">
    <source>
        <dbReference type="ARBA" id="ARBA00004651"/>
    </source>
</evidence>
<keyword evidence="7" id="KW-0012">Acyltransferase</keyword>
<evidence type="ECO:0000256" key="8">
    <source>
        <dbReference type="SAM" id="Phobius"/>
    </source>
</evidence>
<sequence>MLESGQNQTETIKVTGITPDRIIWDDTIQQLFDQWEKTGFYDQLAEQSVLVEQINRINEGLFLRTGQELERGSSLISWSEGASIVLEQEEKAFLRRLQSLSAAHGAVLVVGYVRINAPDGAKMDNQVVIIDADGTIKAEYSKFSLVPGEERYFHKGEEAVPVVETAIGKIAVAICFDADFPHRIREAGLHNPDVFIIPSSDWESITPYHTEISAFRAIENQMPVLRVTHSGMSAVYDAKGRKVSEMNDLDSDHGIVFTAELPLSDRKHTVYKIIGDLLPLLCGAASLLILTITVAVTIISKVRKARTT</sequence>
<evidence type="ECO:0000256" key="7">
    <source>
        <dbReference type="ARBA" id="ARBA00023315"/>
    </source>
</evidence>
<evidence type="ECO:0000256" key="6">
    <source>
        <dbReference type="ARBA" id="ARBA00023136"/>
    </source>
</evidence>
<dbReference type="GO" id="GO:0016410">
    <property type="term" value="F:N-acyltransferase activity"/>
    <property type="evidence" value="ECO:0007669"/>
    <property type="project" value="InterPro"/>
</dbReference>
<gene>
    <name evidence="10" type="ORF">KCTCHS21_27220</name>
</gene>
<comment type="subcellular location">
    <subcellularLocation>
        <location evidence="1">Cell membrane</location>
        <topology evidence="1">Multi-pass membrane protein</topology>
    </subcellularLocation>
</comment>
<feature type="domain" description="CN hydrolase" evidence="9">
    <location>
        <begin position="37"/>
        <end position="263"/>
    </location>
</feature>
<organism evidence="10 11">
    <name type="scientific">Cohnella abietis</name>
    <dbReference type="NCBI Taxonomy" id="2507935"/>
    <lineage>
        <taxon>Bacteria</taxon>
        <taxon>Bacillati</taxon>
        <taxon>Bacillota</taxon>
        <taxon>Bacilli</taxon>
        <taxon>Bacillales</taxon>
        <taxon>Paenibacillaceae</taxon>
        <taxon>Cohnella</taxon>
    </lineage>
</organism>
<dbReference type="AlphaFoldDB" id="A0A3T1D5D2"/>
<evidence type="ECO:0000256" key="4">
    <source>
        <dbReference type="ARBA" id="ARBA00022692"/>
    </source>
</evidence>
<dbReference type="InterPro" id="IPR036526">
    <property type="entry name" value="C-N_Hydrolase_sf"/>
</dbReference>
<reference evidence="10 11" key="1">
    <citation type="submission" date="2019-01" db="EMBL/GenBank/DDBJ databases">
        <title>Complete genome sequence of Cohnella hallensis HS21 isolated from Korean fir (Abies koreana) rhizospheric soil.</title>
        <authorList>
            <person name="Jiang L."/>
            <person name="Kang S.W."/>
            <person name="Kim S."/>
            <person name="Jung J."/>
            <person name="Kim C.Y."/>
            <person name="Kim D.H."/>
            <person name="Kim S.W."/>
            <person name="Lee J."/>
        </authorList>
    </citation>
    <scope>NUCLEOTIDE SEQUENCE [LARGE SCALE GENOMIC DNA]</scope>
    <source>
        <strain evidence="10 11">HS21</strain>
    </source>
</reference>
<keyword evidence="3" id="KW-0808">Transferase</keyword>
<keyword evidence="6 8" id="KW-0472">Membrane</keyword>
<evidence type="ECO:0000259" key="9">
    <source>
        <dbReference type="PROSITE" id="PS50263"/>
    </source>
</evidence>
<dbReference type="InterPro" id="IPR004563">
    <property type="entry name" value="Apolipo_AcylTrfase"/>
</dbReference>
<dbReference type="PANTHER" id="PTHR38686">
    <property type="entry name" value="APOLIPOPROTEIN N-ACYLTRANSFERASE"/>
    <property type="match status" value="1"/>
</dbReference>
<keyword evidence="11" id="KW-1185">Reference proteome</keyword>
<feature type="transmembrane region" description="Helical" evidence="8">
    <location>
        <begin position="277"/>
        <end position="299"/>
    </location>
</feature>
<keyword evidence="4 8" id="KW-0812">Transmembrane</keyword>